<dbReference type="AlphaFoldDB" id="B7G9D2"/>
<reference evidence="2" key="2">
    <citation type="submission" date="2008-08" db="EMBL/GenBank/DDBJ databases">
        <authorList>
            <consortium name="Diatom Consortium"/>
            <person name="Grigoriev I."/>
            <person name="Grimwood J."/>
            <person name="Kuo A."/>
            <person name="Otillar R.P."/>
            <person name="Salamov A."/>
            <person name="Detter J.C."/>
            <person name="Lindquist E."/>
            <person name="Shapiro H."/>
            <person name="Lucas S."/>
            <person name="Glavina del Rio T."/>
            <person name="Pitluck S."/>
            <person name="Rokhsar D."/>
            <person name="Bowler C."/>
        </authorList>
    </citation>
    <scope>GENOME REANNOTATION</scope>
    <source>
        <strain evidence="2">CCAP 1055/1</strain>
    </source>
</reference>
<dbReference type="HOGENOM" id="CLU_443780_0_0_1"/>
<gene>
    <name evidence="1" type="ORF">PHATRDRAFT_49061</name>
</gene>
<dbReference type="Proteomes" id="UP000000759">
    <property type="component" value="Chromosome 20"/>
</dbReference>
<evidence type="ECO:0000313" key="1">
    <source>
        <dbReference type="EMBL" id="EEC44936.1"/>
    </source>
</evidence>
<reference evidence="1 2" key="1">
    <citation type="journal article" date="2008" name="Nature">
        <title>The Phaeodactylum genome reveals the evolutionary history of diatom genomes.</title>
        <authorList>
            <person name="Bowler C."/>
            <person name="Allen A.E."/>
            <person name="Badger J.H."/>
            <person name="Grimwood J."/>
            <person name="Jabbari K."/>
            <person name="Kuo A."/>
            <person name="Maheswari U."/>
            <person name="Martens C."/>
            <person name="Maumus F."/>
            <person name="Otillar R.P."/>
            <person name="Rayko E."/>
            <person name="Salamov A."/>
            <person name="Vandepoele K."/>
            <person name="Beszteri B."/>
            <person name="Gruber A."/>
            <person name="Heijde M."/>
            <person name="Katinka M."/>
            <person name="Mock T."/>
            <person name="Valentin K."/>
            <person name="Verret F."/>
            <person name="Berges J.A."/>
            <person name="Brownlee C."/>
            <person name="Cadoret J.P."/>
            <person name="Chiovitti A."/>
            <person name="Choi C.J."/>
            <person name="Coesel S."/>
            <person name="De Martino A."/>
            <person name="Detter J.C."/>
            <person name="Durkin C."/>
            <person name="Falciatore A."/>
            <person name="Fournet J."/>
            <person name="Haruta M."/>
            <person name="Huysman M.J."/>
            <person name="Jenkins B.D."/>
            <person name="Jiroutova K."/>
            <person name="Jorgensen R.E."/>
            <person name="Joubert Y."/>
            <person name="Kaplan A."/>
            <person name="Kroger N."/>
            <person name="Kroth P.G."/>
            <person name="La Roche J."/>
            <person name="Lindquist E."/>
            <person name="Lommer M."/>
            <person name="Martin-Jezequel V."/>
            <person name="Lopez P.J."/>
            <person name="Lucas S."/>
            <person name="Mangogna M."/>
            <person name="McGinnis K."/>
            <person name="Medlin L.K."/>
            <person name="Montsant A."/>
            <person name="Oudot-Le Secq M.P."/>
            <person name="Napoli C."/>
            <person name="Obornik M."/>
            <person name="Parker M.S."/>
            <person name="Petit J.L."/>
            <person name="Porcel B.M."/>
            <person name="Poulsen N."/>
            <person name="Robison M."/>
            <person name="Rychlewski L."/>
            <person name="Rynearson T.A."/>
            <person name="Schmutz J."/>
            <person name="Shapiro H."/>
            <person name="Siaut M."/>
            <person name="Stanley M."/>
            <person name="Sussman M.R."/>
            <person name="Taylor A.R."/>
            <person name="Vardi A."/>
            <person name="von Dassow P."/>
            <person name="Vyverman W."/>
            <person name="Willis A."/>
            <person name="Wyrwicz L.S."/>
            <person name="Rokhsar D.S."/>
            <person name="Weissenbach J."/>
            <person name="Armbrust E.V."/>
            <person name="Green B.R."/>
            <person name="Van de Peer Y."/>
            <person name="Grigoriev I.V."/>
        </authorList>
    </citation>
    <scope>NUCLEOTIDE SEQUENCE [LARGE SCALE GENOMIC DNA]</scope>
    <source>
        <strain evidence="1 2">CCAP 1055/1</strain>
    </source>
</reference>
<dbReference type="EMBL" id="CM000622">
    <property type="protein sequence ID" value="EEC44936.1"/>
    <property type="molecule type" value="Genomic_DNA"/>
</dbReference>
<dbReference type="KEGG" id="pti:PHATRDRAFT_49061"/>
<evidence type="ECO:0000313" key="2">
    <source>
        <dbReference type="Proteomes" id="UP000000759"/>
    </source>
</evidence>
<dbReference type="PaxDb" id="2850-Phatr49061"/>
<sequence length="125" mass="13746">MAEQHQAAPSEFQILSVLKQRISSPIFPKRSNTDKSKTEGSYEDFVSALMSQADPQPVLVIDTDDGGDAQNLCEIFRSSPPRNPSSGKAFTLVALVSIAKSTVKKKLVAMLEQARFPIFLPRSKH</sequence>
<name>B7G9D2_PHATC</name>
<keyword evidence="2" id="KW-1185">Reference proteome</keyword>
<accession>B7G9D2</accession>
<organism evidence="1 2">
    <name type="scientific">Phaeodactylum tricornutum (strain CCAP 1055/1)</name>
    <dbReference type="NCBI Taxonomy" id="556484"/>
    <lineage>
        <taxon>Eukaryota</taxon>
        <taxon>Sar</taxon>
        <taxon>Stramenopiles</taxon>
        <taxon>Ochrophyta</taxon>
        <taxon>Bacillariophyta</taxon>
        <taxon>Bacillariophyceae</taxon>
        <taxon>Bacillariophycidae</taxon>
        <taxon>Naviculales</taxon>
        <taxon>Phaeodactylaceae</taxon>
        <taxon>Phaeodactylum</taxon>
    </lineage>
</organism>
<proteinExistence type="predicted"/>
<dbReference type="GeneID" id="7195428"/>
<dbReference type="RefSeq" id="XP_002183754.1">
    <property type="nucleotide sequence ID" value="XM_002183718.1"/>
</dbReference>
<dbReference type="InParanoid" id="B7G9D2"/>
<protein>
    <submittedName>
        <fullName evidence="1">Uncharacterized protein</fullName>
    </submittedName>
</protein>